<dbReference type="EMBL" id="JAROCA020000001">
    <property type="protein sequence ID" value="MDY0405577.1"/>
    <property type="molecule type" value="Genomic_DNA"/>
</dbReference>
<dbReference type="InterPro" id="IPR023164">
    <property type="entry name" value="YqgQ-like_sf"/>
</dbReference>
<dbReference type="Pfam" id="PF06014">
    <property type="entry name" value="YqgQ-like"/>
    <property type="match status" value="1"/>
</dbReference>
<dbReference type="InterPro" id="IPR009256">
    <property type="entry name" value="YqgQ-like"/>
</dbReference>
<accession>A0ABU5CGV6</accession>
<dbReference type="RefSeq" id="WP_306068065.1">
    <property type="nucleotide sequence ID" value="NZ_JAROCA020000001.1"/>
</dbReference>
<comment type="caution">
    <text evidence="1">The sequence shown here is derived from an EMBL/GenBank/DDBJ whole genome shotgun (WGS) entry which is preliminary data.</text>
</comment>
<keyword evidence="2" id="KW-1185">Reference proteome</keyword>
<evidence type="ECO:0000313" key="1">
    <source>
        <dbReference type="EMBL" id="MDY0405577.1"/>
    </source>
</evidence>
<organism evidence="1 2">
    <name type="scientific">Tigheibacillus jepli</name>
    <dbReference type="NCBI Taxonomy" id="3035914"/>
    <lineage>
        <taxon>Bacteria</taxon>
        <taxon>Bacillati</taxon>
        <taxon>Bacillota</taxon>
        <taxon>Bacilli</taxon>
        <taxon>Bacillales</taxon>
        <taxon>Bacillaceae</taxon>
        <taxon>Tigheibacillus</taxon>
    </lineage>
</organism>
<evidence type="ECO:0000313" key="2">
    <source>
        <dbReference type="Proteomes" id="UP001228376"/>
    </source>
</evidence>
<dbReference type="Gene3D" id="1.10.287.760">
    <property type="entry name" value="YqgQ-like"/>
    <property type="match status" value="1"/>
</dbReference>
<name>A0ABU5CGV6_9BACI</name>
<dbReference type="Proteomes" id="UP001228376">
    <property type="component" value="Unassembled WGS sequence"/>
</dbReference>
<dbReference type="SUPFAM" id="SSF158379">
    <property type="entry name" value="YqgQ-like"/>
    <property type="match status" value="1"/>
</dbReference>
<protein>
    <submittedName>
        <fullName evidence="1">YqgQ family protein</fullName>
    </submittedName>
</protein>
<gene>
    <name evidence="1" type="ORF">P5G51_009375</name>
</gene>
<proteinExistence type="predicted"/>
<sequence>MQSMYDVQQLLKKFGIFIYVGNRKADLELMELEVAELYREKCITVSEYQEALLVLRKEKRM</sequence>
<reference evidence="1 2" key="1">
    <citation type="submission" date="2023-10" db="EMBL/GenBank/DDBJ databases">
        <title>179-bfca-hs.</title>
        <authorList>
            <person name="Miliotis G."/>
            <person name="Sengupta P."/>
            <person name="Hameed A."/>
            <person name="Chuvochina M."/>
            <person name="Mcdonagh F."/>
            <person name="Simpson A.C."/>
            <person name="Singh N.K."/>
            <person name="Rekha P.D."/>
            <person name="Raman K."/>
            <person name="Hugenholtz P."/>
            <person name="Venkateswaran K."/>
        </authorList>
    </citation>
    <scope>NUCLEOTIDE SEQUENCE [LARGE SCALE GENOMIC DNA]</scope>
    <source>
        <strain evidence="1 2">179-BFC-A-HS</strain>
    </source>
</reference>